<dbReference type="PANTHER" id="PTHR30146:SF109">
    <property type="entry name" value="HTH-TYPE TRANSCRIPTIONAL REGULATOR GALS"/>
    <property type="match status" value="1"/>
</dbReference>
<evidence type="ECO:0000256" key="2">
    <source>
        <dbReference type="ARBA" id="ARBA00023125"/>
    </source>
</evidence>
<dbReference type="STRING" id="1220578.FPE01S_01_16650"/>
<reference evidence="5 6" key="1">
    <citation type="submission" date="2015-04" db="EMBL/GenBank/DDBJ databases">
        <title>Whole genome shotgun sequence of Flavihumibacter petaseus NBRC 106054.</title>
        <authorList>
            <person name="Miyazawa S."/>
            <person name="Hosoyama A."/>
            <person name="Hashimoto M."/>
            <person name="Noguchi M."/>
            <person name="Tsuchikane K."/>
            <person name="Ohji S."/>
            <person name="Yamazoe A."/>
            <person name="Ichikawa N."/>
            <person name="Kimura A."/>
            <person name="Fujita N."/>
        </authorList>
    </citation>
    <scope>NUCLEOTIDE SEQUENCE [LARGE SCALE GENOMIC DNA]</scope>
    <source>
        <strain evidence="5 6">NBRC 106054</strain>
    </source>
</reference>
<dbReference type="AlphaFoldDB" id="A0A0E9MZU5"/>
<dbReference type="InterPro" id="IPR010982">
    <property type="entry name" value="Lambda_DNA-bd_dom_sf"/>
</dbReference>
<keyword evidence="3" id="KW-0804">Transcription</keyword>
<dbReference type="PROSITE" id="PS50932">
    <property type="entry name" value="HTH_LACI_2"/>
    <property type="match status" value="1"/>
</dbReference>
<dbReference type="CDD" id="cd06267">
    <property type="entry name" value="PBP1_LacI_sugar_binding-like"/>
    <property type="match status" value="1"/>
</dbReference>
<gene>
    <name evidence="5" type="ORF">FPE01S_01_16650</name>
</gene>
<accession>A0A0E9MZU5</accession>
<feature type="domain" description="HTH lacI-type" evidence="4">
    <location>
        <begin position="17"/>
        <end position="71"/>
    </location>
</feature>
<keyword evidence="2" id="KW-0238">DNA-binding</keyword>
<evidence type="ECO:0000313" key="6">
    <source>
        <dbReference type="Proteomes" id="UP000033121"/>
    </source>
</evidence>
<dbReference type="InterPro" id="IPR000843">
    <property type="entry name" value="HTH_LacI"/>
</dbReference>
<dbReference type="SUPFAM" id="SSF47413">
    <property type="entry name" value="lambda repressor-like DNA-binding domains"/>
    <property type="match status" value="1"/>
</dbReference>
<dbReference type="PANTHER" id="PTHR30146">
    <property type="entry name" value="LACI-RELATED TRANSCRIPTIONAL REPRESSOR"/>
    <property type="match status" value="1"/>
</dbReference>
<proteinExistence type="predicted"/>
<dbReference type="Gene3D" id="1.10.260.40">
    <property type="entry name" value="lambda repressor-like DNA-binding domains"/>
    <property type="match status" value="1"/>
</dbReference>
<evidence type="ECO:0000256" key="3">
    <source>
        <dbReference type="ARBA" id="ARBA00023163"/>
    </source>
</evidence>
<comment type="caution">
    <text evidence="5">The sequence shown here is derived from an EMBL/GenBank/DDBJ whole genome shotgun (WGS) entry which is preliminary data.</text>
</comment>
<keyword evidence="6" id="KW-1185">Reference proteome</keyword>
<dbReference type="GO" id="GO:0003700">
    <property type="term" value="F:DNA-binding transcription factor activity"/>
    <property type="evidence" value="ECO:0007669"/>
    <property type="project" value="TreeGrafter"/>
</dbReference>
<evidence type="ECO:0000256" key="1">
    <source>
        <dbReference type="ARBA" id="ARBA00023015"/>
    </source>
</evidence>
<dbReference type="InterPro" id="IPR028082">
    <property type="entry name" value="Peripla_BP_I"/>
</dbReference>
<sequence>MKVTDCETQTMGLEKDITIYDIADKLGVSPSTVSRALKNHTSIGSATRKKILAAAHDLGYRANTFASNLRRQRTNTLGIMVHELRSSFITSVLSGIENIAAETNYDLIITHSSENAAKEAANAENLFHKRVDGLIASLSFDTKDLNHFRKFFDKGLPVIFFDRVFEQGEGTKVIIDNYRAGYNATSHLIEQGCRRIAHITSSLSRNVYSERFRGYSAALRENNIPYEDNLLVVDSLSEEAAVRSANAILAISPAVDAVFITNDMCAAVVMQVIKEAGLRIPEDIAIIGFNNDMIGKVTNPKLSTIDYPGFQIGQVAARQIIHHLQGITDINMTNTIIINSELVIRGSSLKKQT</sequence>
<dbReference type="Gene3D" id="3.40.50.2300">
    <property type="match status" value="2"/>
</dbReference>
<dbReference type="Proteomes" id="UP000033121">
    <property type="component" value="Unassembled WGS sequence"/>
</dbReference>
<dbReference type="Pfam" id="PF00356">
    <property type="entry name" value="LacI"/>
    <property type="match status" value="1"/>
</dbReference>
<dbReference type="InterPro" id="IPR001761">
    <property type="entry name" value="Peripla_BP/Lac1_sug-bd_dom"/>
</dbReference>
<dbReference type="SMART" id="SM00354">
    <property type="entry name" value="HTH_LACI"/>
    <property type="match status" value="1"/>
</dbReference>
<dbReference type="SUPFAM" id="SSF53822">
    <property type="entry name" value="Periplasmic binding protein-like I"/>
    <property type="match status" value="1"/>
</dbReference>
<dbReference type="CDD" id="cd01392">
    <property type="entry name" value="HTH_LacI"/>
    <property type="match status" value="1"/>
</dbReference>
<dbReference type="EMBL" id="BBWV01000001">
    <property type="protein sequence ID" value="GAO42650.1"/>
    <property type="molecule type" value="Genomic_DNA"/>
</dbReference>
<evidence type="ECO:0000259" key="4">
    <source>
        <dbReference type="PROSITE" id="PS50932"/>
    </source>
</evidence>
<protein>
    <submittedName>
        <fullName evidence="5">Putative LacI family transcriptional regulator</fullName>
    </submittedName>
</protein>
<organism evidence="5 6">
    <name type="scientific">Flavihumibacter petaseus NBRC 106054</name>
    <dbReference type="NCBI Taxonomy" id="1220578"/>
    <lineage>
        <taxon>Bacteria</taxon>
        <taxon>Pseudomonadati</taxon>
        <taxon>Bacteroidota</taxon>
        <taxon>Chitinophagia</taxon>
        <taxon>Chitinophagales</taxon>
        <taxon>Chitinophagaceae</taxon>
        <taxon>Flavihumibacter</taxon>
    </lineage>
</organism>
<evidence type="ECO:0000313" key="5">
    <source>
        <dbReference type="EMBL" id="GAO42650.1"/>
    </source>
</evidence>
<keyword evidence="1" id="KW-0805">Transcription regulation</keyword>
<dbReference type="Pfam" id="PF00532">
    <property type="entry name" value="Peripla_BP_1"/>
    <property type="match status" value="1"/>
</dbReference>
<dbReference type="GO" id="GO:0000976">
    <property type="term" value="F:transcription cis-regulatory region binding"/>
    <property type="evidence" value="ECO:0007669"/>
    <property type="project" value="TreeGrafter"/>
</dbReference>
<name>A0A0E9MZU5_9BACT</name>